<dbReference type="InterPro" id="IPR000531">
    <property type="entry name" value="Beta-barrel_TonB"/>
</dbReference>
<keyword evidence="9 11" id="KW-0472">Membrane</keyword>
<dbReference type="PANTHER" id="PTHR32552">
    <property type="entry name" value="FERRICHROME IRON RECEPTOR-RELATED"/>
    <property type="match status" value="1"/>
</dbReference>
<evidence type="ECO:0000256" key="1">
    <source>
        <dbReference type="ARBA" id="ARBA00004571"/>
    </source>
</evidence>
<keyword evidence="2 11" id="KW-0813">Transport</keyword>
<evidence type="ECO:0000256" key="3">
    <source>
        <dbReference type="ARBA" id="ARBA00022452"/>
    </source>
</evidence>
<dbReference type="Pfam" id="PF00593">
    <property type="entry name" value="TonB_dep_Rec_b-barrel"/>
    <property type="match status" value="1"/>
</dbReference>
<keyword evidence="3 11" id="KW-1134">Transmembrane beta strand</keyword>
<proteinExistence type="inferred from homology"/>
<gene>
    <name evidence="16" type="ORF">HZF05_05325</name>
</gene>
<dbReference type="EMBL" id="JACEIB010000003">
    <property type="protein sequence ID" value="MBA2933513.1"/>
    <property type="molecule type" value="Genomic_DNA"/>
</dbReference>
<keyword evidence="5 11" id="KW-0812">Transmembrane</keyword>
<evidence type="ECO:0000256" key="8">
    <source>
        <dbReference type="ARBA" id="ARBA00023077"/>
    </source>
</evidence>
<feature type="signal peptide" evidence="13">
    <location>
        <begin position="1"/>
        <end position="22"/>
    </location>
</feature>
<dbReference type="SUPFAM" id="SSF56935">
    <property type="entry name" value="Porins"/>
    <property type="match status" value="1"/>
</dbReference>
<evidence type="ECO:0000256" key="2">
    <source>
        <dbReference type="ARBA" id="ARBA00022448"/>
    </source>
</evidence>
<evidence type="ECO:0000256" key="10">
    <source>
        <dbReference type="ARBA" id="ARBA00023237"/>
    </source>
</evidence>
<reference evidence="16 17" key="1">
    <citation type="submission" date="2020-07" db="EMBL/GenBank/DDBJ databases">
        <authorList>
            <person name="Sun Q."/>
        </authorList>
    </citation>
    <scope>NUCLEOTIDE SEQUENCE [LARGE SCALE GENOMIC DNA]</scope>
    <source>
        <strain evidence="16 17">CGMCC 1.13654</strain>
    </source>
</reference>
<organism evidence="16 17">
    <name type="scientific">Sphingomonas chungangi</name>
    <dbReference type="NCBI Taxonomy" id="2683589"/>
    <lineage>
        <taxon>Bacteria</taxon>
        <taxon>Pseudomonadati</taxon>
        <taxon>Pseudomonadota</taxon>
        <taxon>Alphaproteobacteria</taxon>
        <taxon>Sphingomonadales</taxon>
        <taxon>Sphingomonadaceae</taxon>
        <taxon>Sphingomonas</taxon>
    </lineage>
</organism>
<keyword evidence="17" id="KW-1185">Reference proteome</keyword>
<dbReference type="RefSeq" id="WP_160363337.1">
    <property type="nucleotide sequence ID" value="NZ_JACEIB010000003.1"/>
</dbReference>
<comment type="similarity">
    <text evidence="11 12">Belongs to the TonB-dependent receptor family.</text>
</comment>
<dbReference type="Proteomes" id="UP000570166">
    <property type="component" value="Unassembled WGS sequence"/>
</dbReference>
<dbReference type="Pfam" id="PF07715">
    <property type="entry name" value="Plug"/>
    <property type="match status" value="1"/>
</dbReference>
<dbReference type="InterPro" id="IPR039426">
    <property type="entry name" value="TonB-dep_rcpt-like"/>
</dbReference>
<evidence type="ECO:0000256" key="4">
    <source>
        <dbReference type="ARBA" id="ARBA00022496"/>
    </source>
</evidence>
<keyword evidence="10 11" id="KW-0998">Cell outer membrane</keyword>
<feature type="chain" id="PRO_5032540165" evidence="13">
    <location>
        <begin position="23"/>
        <end position="798"/>
    </location>
</feature>
<evidence type="ECO:0000259" key="15">
    <source>
        <dbReference type="Pfam" id="PF07715"/>
    </source>
</evidence>
<evidence type="ECO:0000256" key="9">
    <source>
        <dbReference type="ARBA" id="ARBA00023136"/>
    </source>
</evidence>
<protein>
    <submittedName>
        <fullName evidence="16">TonB-dependent receptor</fullName>
    </submittedName>
</protein>
<evidence type="ECO:0000259" key="14">
    <source>
        <dbReference type="Pfam" id="PF00593"/>
    </source>
</evidence>
<dbReference type="GO" id="GO:0009279">
    <property type="term" value="C:cell outer membrane"/>
    <property type="evidence" value="ECO:0007669"/>
    <property type="project" value="UniProtKB-SubCell"/>
</dbReference>
<sequence>MRIITWLGSTAALGLLAGQASAQASTDASAATAAAPNAAGLGEIVVTAQHRSENVQRAAIAIDVVGGKDLIKDGITEPGKLGQKVPALSVQATGGGNLFFIRGVGNFSVAAYSDPAIAFNYDGVYVSRPTSTNGTFFDLDRVEVLKGPQGTLYGRNATGGAINVLPAQPRLGELSGYATVSYGNYDAVSAEGAINLPMGDKGALRISGNIVEHDGYLKDGTSDEDTKALRVQMKSELTPTLTVRLAADYSHLGGAGYGESYLGSEIYNPALKQYVFTPTTVPLSDGIRSDLANAYRTTLPAGSAGRTLSPIAAPYFPNQYRADNFYGFNAQIDWDSAIGKFTLIPAWRAAQISQVVGGPGFPPYLREKDNQYSLEARLAGKRIGIFDWQIGGFAYDESDRAHYSVNQSSVEIYQDFAPITHSYAGFGRLTAHLTNKLRIVGGIRYTSDHRTFTGTQDALVIACTHVVAGRPSCPTAPLFDTSSSLATQILPVPPRGGALPLGATGAVIRHQGFDIASHLNNNRATWRAAVEYDLAPQSLFYASYETGYRSGGFSLAVGESDYQPEYITAYTIGLKNRLLDNRLQLNLEGFIWRYRNQQVLHPGTDLAGNQVNFTQNIGRSNLKGVEMDARALVTPTTALNADVQYLHARYSSFSYQVPTGTAPPATGCPYAINPANAGQYTVNCSGLPAYNSPKWTINLGAEQTIRIGEGKIVLSADTQYRSSNYVGFEYLPIERVPARWLSDAQISYSPPGGKWTIAAFVHNIEDHRTVTYVNYLSGVVSAYTSAPRTFGGRASITF</sequence>
<evidence type="ECO:0000256" key="7">
    <source>
        <dbReference type="ARBA" id="ARBA00023065"/>
    </source>
</evidence>
<evidence type="ECO:0000313" key="17">
    <source>
        <dbReference type="Proteomes" id="UP000570166"/>
    </source>
</evidence>
<evidence type="ECO:0000313" key="16">
    <source>
        <dbReference type="EMBL" id="MBA2933513.1"/>
    </source>
</evidence>
<keyword evidence="4" id="KW-0410">Iron transport</keyword>
<dbReference type="Gene3D" id="2.40.170.20">
    <property type="entry name" value="TonB-dependent receptor, beta-barrel domain"/>
    <property type="match status" value="1"/>
</dbReference>
<name>A0A838L1Z1_9SPHN</name>
<dbReference type="AlphaFoldDB" id="A0A838L1Z1"/>
<evidence type="ECO:0000256" key="5">
    <source>
        <dbReference type="ARBA" id="ARBA00022692"/>
    </source>
</evidence>
<dbReference type="PROSITE" id="PS52016">
    <property type="entry name" value="TONB_DEPENDENT_REC_3"/>
    <property type="match status" value="1"/>
</dbReference>
<dbReference type="InterPro" id="IPR012910">
    <property type="entry name" value="Plug_dom"/>
</dbReference>
<accession>A0A838L1Z1</accession>
<dbReference type="GO" id="GO:0006826">
    <property type="term" value="P:iron ion transport"/>
    <property type="evidence" value="ECO:0007669"/>
    <property type="project" value="UniProtKB-KW"/>
</dbReference>
<keyword evidence="6" id="KW-0408">Iron</keyword>
<evidence type="ECO:0000256" key="11">
    <source>
        <dbReference type="PROSITE-ProRule" id="PRU01360"/>
    </source>
</evidence>
<evidence type="ECO:0000256" key="13">
    <source>
        <dbReference type="SAM" id="SignalP"/>
    </source>
</evidence>
<evidence type="ECO:0000256" key="6">
    <source>
        <dbReference type="ARBA" id="ARBA00023004"/>
    </source>
</evidence>
<keyword evidence="8 12" id="KW-0798">TonB box</keyword>
<evidence type="ECO:0000256" key="12">
    <source>
        <dbReference type="RuleBase" id="RU003357"/>
    </source>
</evidence>
<keyword evidence="7" id="KW-0406">Ion transport</keyword>
<keyword evidence="13" id="KW-0732">Signal</keyword>
<dbReference type="InterPro" id="IPR036942">
    <property type="entry name" value="Beta-barrel_TonB_sf"/>
</dbReference>
<keyword evidence="16" id="KW-0675">Receptor</keyword>
<feature type="domain" description="TonB-dependent receptor plug" evidence="15">
    <location>
        <begin position="56"/>
        <end position="161"/>
    </location>
</feature>
<comment type="subcellular location">
    <subcellularLocation>
        <location evidence="1 11">Cell outer membrane</location>
        <topology evidence="1 11">Multi-pass membrane protein</topology>
    </subcellularLocation>
</comment>
<comment type="caution">
    <text evidence="16">The sequence shown here is derived from an EMBL/GenBank/DDBJ whole genome shotgun (WGS) entry which is preliminary data.</text>
</comment>
<feature type="domain" description="TonB-dependent receptor-like beta-barrel" evidence="14">
    <location>
        <begin position="295"/>
        <end position="764"/>
    </location>
</feature>
<dbReference type="PANTHER" id="PTHR32552:SF81">
    <property type="entry name" value="TONB-DEPENDENT OUTER MEMBRANE RECEPTOR"/>
    <property type="match status" value="1"/>
</dbReference>